<protein>
    <submittedName>
        <fullName evidence="1">Uncharacterized protein</fullName>
    </submittedName>
</protein>
<name>A0AAP0Q5V5_9MAGN</name>
<dbReference type="EMBL" id="JBBNAF010000001">
    <property type="protein sequence ID" value="KAK9168625.1"/>
    <property type="molecule type" value="Genomic_DNA"/>
</dbReference>
<comment type="caution">
    <text evidence="1">The sequence shown here is derived from an EMBL/GenBank/DDBJ whole genome shotgun (WGS) entry which is preliminary data.</text>
</comment>
<proteinExistence type="predicted"/>
<sequence>MAQEDKDLVIDDITIEVMEENTEVKEASNFKTTIGLHVKFVAKLTTQRKYVTIMQTRNIWEAPKFSPNRSLKP</sequence>
<evidence type="ECO:0000313" key="1">
    <source>
        <dbReference type="EMBL" id="KAK9168625.1"/>
    </source>
</evidence>
<dbReference type="Proteomes" id="UP001420932">
    <property type="component" value="Unassembled WGS sequence"/>
</dbReference>
<accession>A0AAP0Q5V5</accession>
<evidence type="ECO:0000313" key="2">
    <source>
        <dbReference type="Proteomes" id="UP001420932"/>
    </source>
</evidence>
<keyword evidence="2" id="KW-1185">Reference proteome</keyword>
<organism evidence="1 2">
    <name type="scientific">Stephania yunnanensis</name>
    <dbReference type="NCBI Taxonomy" id="152371"/>
    <lineage>
        <taxon>Eukaryota</taxon>
        <taxon>Viridiplantae</taxon>
        <taxon>Streptophyta</taxon>
        <taxon>Embryophyta</taxon>
        <taxon>Tracheophyta</taxon>
        <taxon>Spermatophyta</taxon>
        <taxon>Magnoliopsida</taxon>
        <taxon>Ranunculales</taxon>
        <taxon>Menispermaceae</taxon>
        <taxon>Menispermoideae</taxon>
        <taxon>Cissampelideae</taxon>
        <taxon>Stephania</taxon>
    </lineage>
</organism>
<dbReference type="AlphaFoldDB" id="A0AAP0Q5V5"/>
<gene>
    <name evidence="1" type="ORF">Syun_000765</name>
</gene>
<reference evidence="1 2" key="1">
    <citation type="submission" date="2024-01" db="EMBL/GenBank/DDBJ databases">
        <title>Genome assemblies of Stephania.</title>
        <authorList>
            <person name="Yang L."/>
        </authorList>
    </citation>
    <scope>NUCLEOTIDE SEQUENCE [LARGE SCALE GENOMIC DNA]</scope>
    <source>
        <strain evidence="1">YNDBR</strain>
        <tissue evidence="1">Leaf</tissue>
    </source>
</reference>